<keyword evidence="1" id="KW-0472">Membrane</keyword>
<keyword evidence="1" id="KW-0812">Transmembrane</keyword>
<sequence>MYTGSFGLHDSQRIFTGFPIPMQFALFTCLVAGIRQRNFTVIL</sequence>
<reference evidence="2" key="1">
    <citation type="submission" date="2014-09" db="EMBL/GenBank/DDBJ databases">
        <authorList>
            <person name="Magalhaes I.L.F."/>
            <person name="Oliveira U."/>
            <person name="Santos F.R."/>
            <person name="Vidigal T.H.D.A."/>
            <person name="Brescovit A.D."/>
            <person name="Santos A.J."/>
        </authorList>
    </citation>
    <scope>NUCLEOTIDE SEQUENCE</scope>
    <source>
        <tissue evidence="2">Shoot tissue taken approximately 20 cm above the soil surface</tissue>
    </source>
</reference>
<dbReference type="AlphaFoldDB" id="A0A0A9H088"/>
<organism evidence="2">
    <name type="scientific">Arundo donax</name>
    <name type="common">Giant reed</name>
    <name type="synonym">Donax arundinaceus</name>
    <dbReference type="NCBI Taxonomy" id="35708"/>
    <lineage>
        <taxon>Eukaryota</taxon>
        <taxon>Viridiplantae</taxon>
        <taxon>Streptophyta</taxon>
        <taxon>Embryophyta</taxon>
        <taxon>Tracheophyta</taxon>
        <taxon>Spermatophyta</taxon>
        <taxon>Magnoliopsida</taxon>
        <taxon>Liliopsida</taxon>
        <taxon>Poales</taxon>
        <taxon>Poaceae</taxon>
        <taxon>PACMAD clade</taxon>
        <taxon>Arundinoideae</taxon>
        <taxon>Arundineae</taxon>
        <taxon>Arundo</taxon>
    </lineage>
</organism>
<dbReference type="EMBL" id="GBRH01171603">
    <property type="protein sequence ID" value="JAE26293.1"/>
    <property type="molecule type" value="Transcribed_RNA"/>
</dbReference>
<keyword evidence="1" id="KW-1133">Transmembrane helix</keyword>
<evidence type="ECO:0000256" key="1">
    <source>
        <dbReference type="SAM" id="Phobius"/>
    </source>
</evidence>
<evidence type="ECO:0000313" key="2">
    <source>
        <dbReference type="EMBL" id="JAE26293.1"/>
    </source>
</evidence>
<protein>
    <submittedName>
        <fullName evidence="2">Uncharacterized protein</fullName>
    </submittedName>
</protein>
<reference evidence="2" key="2">
    <citation type="journal article" date="2015" name="Data Brief">
        <title>Shoot transcriptome of the giant reed, Arundo donax.</title>
        <authorList>
            <person name="Barrero R.A."/>
            <person name="Guerrero F.D."/>
            <person name="Moolhuijzen P."/>
            <person name="Goolsby J.A."/>
            <person name="Tidwell J."/>
            <person name="Bellgard S.E."/>
            <person name="Bellgard M.I."/>
        </authorList>
    </citation>
    <scope>NUCLEOTIDE SEQUENCE</scope>
    <source>
        <tissue evidence="2">Shoot tissue taken approximately 20 cm above the soil surface</tissue>
    </source>
</reference>
<proteinExistence type="predicted"/>
<feature type="transmembrane region" description="Helical" evidence="1">
    <location>
        <begin position="14"/>
        <end position="34"/>
    </location>
</feature>
<accession>A0A0A9H088</accession>
<name>A0A0A9H088_ARUDO</name>